<keyword evidence="2" id="KW-1185">Reference proteome</keyword>
<proteinExistence type="predicted"/>
<evidence type="ECO:0000313" key="2">
    <source>
        <dbReference type="Proteomes" id="UP000001429"/>
    </source>
</evidence>
<protein>
    <submittedName>
        <fullName evidence="1">Uncharacterized protein</fullName>
    </submittedName>
</protein>
<reference evidence="1 2" key="1">
    <citation type="journal article" date="2009" name="Nature">
        <title>Evolution of pathogenicity and sexual reproduction in eight Candida genomes.</title>
        <authorList>
            <person name="Butler G."/>
            <person name="Rasmussen M.D."/>
            <person name="Lin M.F."/>
            <person name="Santos M.A."/>
            <person name="Sakthikumar S."/>
            <person name="Munro C.A."/>
            <person name="Rheinbay E."/>
            <person name="Grabherr M."/>
            <person name="Forche A."/>
            <person name="Reedy J.L."/>
            <person name="Agrafioti I."/>
            <person name="Arnaud M.B."/>
            <person name="Bates S."/>
            <person name="Brown A.J."/>
            <person name="Brunke S."/>
            <person name="Costanzo M.C."/>
            <person name="Fitzpatrick D.A."/>
            <person name="de Groot P.W."/>
            <person name="Harris D."/>
            <person name="Hoyer L.L."/>
            <person name="Hube B."/>
            <person name="Klis F.M."/>
            <person name="Kodira C."/>
            <person name="Lennard N."/>
            <person name="Logue M.E."/>
            <person name="Martin R."/>
            <person name="Neiman A.M."/>
            <person name="Nikolaou E."/>
            <person name="Quail M.A."/>
            <person name="Quinn J."/>
            <person name="Santos M.C."/>
            <person name="Schmitzberger F.F."/>
            <person name="Sherlock G."/>
            <person name="Shah P."/>
            <person name="Silverstein K.A."/>
            <person name="Skrzypek M.S."/>
            <person name="Soll D."/>
            <person name="Staggs R."/>
            <person name="Stansfield I."/>
            <person name="Stumpf M.P."/>
            <person name="Sudbery P.E."/>
            <person name="Srikantha T."/>
            <person name="Zeng Q."/>
            <person name="Berman J."/>
            <person name="Berriman M."/>
            <person name="Heitman J."/>
            <person name="Gow N.A."/>
            <person name="Lorenz M.C."/>
            <person name="Birren B.W."/>
            <person name="Kellis M."/>
            <person name="Cuomo C.A."/>
        </authorList>
    </citation>
    <scope>NUCLEOTIDE SEQUENCE [LARGE SCALE GENOMIC DNA]</scope>
    <source>
        <strain evidence="1 2">WO-1</strain>
    </source>
</reference>
<organism evidence="1 2">
    <name type="scientific">Candida albicans (strain WO-1)</name>
    <name type="common">Yeast</name>
    <dbReference type="NCBI Taxonomy" id="294748"/>
    <lineage>
        <taxon>Eukaryota</taxon>
        <taxon>Fungi</taxon>
        <taxon>Dikarya</taxon>
        <taxon>Ascomycota</taxon>
        <taxon>Saccharomycotina</taxon>
        <taxon>Pichiomycetes</taxon>
        <taxon>Debaryomycetaceae</taxon>
        <taxon>Candida/Lodderomyces clade</taxon>
        <taxon>Candida</taxon>
    </lineage>
</organism>
<name>C4YL71_CANAW</name>
<dbReference type="VEuPathDB" id="FungiDB:CAWG_01586"/>
<accession>C4YL71</accession>
<evidence type="ECO:0000313" key="1">
    <source>
        <dbReference type="EMBL" id="EEQ43352.1"/>
    </source>
</evidence>
<dbReference type="EMBL" id="CM000309">
    <property type="protein sequence ID" value="EEQ43352.1"/>
    <property type="molecule type" value="Genomic_DNA"/>
</dbReference>
<gene>
    <name evidence="1" type="ORF">CAWG_01586</name>
</gene>
<sequence length="117" mass="13211">MHIFIAPIQSETGSKSLTNQQPSSSKEQSYSLHYCIEVQNQLENLLNYIPEKLLAKAVAHTNSTSAINMIRLIFTSGAYKERQIYYTKASHKIKPNGSGRNRGSQLQDEIAIWLLKS</sequence>
<dbReference type="Proteomes" id="UP000001429">
    <property type="component" value="Chromosome R"/>
</dbReference>
<dbReference type="AlphaFoldDB" id="C4YL71"/>
<dbReference type="HOGENOM" id="CLU_2170711_0_0_1"/>
<dbReference type="PaxDb" id="5476-C4YL71"/>
<dbReference type="OMA" id="AINMIRL"/>